<keyword evidence="2" id="KW-1185">Reference proteome</keyword>
<reference evidence="1 2" key="1">
    <citation type="submission" date="2017-09" db="EMBL/GenBank/DDBJ databases">
        <title>Genome sequencing of Besnoitia besnoiti strain Bb-Ger1.</title>
        <authorList>
            <person name="Schares G."/>
            <person name="Venepally P."/>
            <person name="Lorenzi H.A."/>
        </authorList>
    </citation>
    <scope>NUCLEOTIDE SEQUENCE [LARGE SCALE GENOMIC DNA]</scope>
    <source>
        <strain evidence="1 2">Bb-Ger1</strain>
    </source>
</reference>
<evidence type="ECO:0000313" key="1">
    <source>
        <dbReference type="EMBL" id="PFH38254.1"/>
    </source>
</evidence>
<dbReference type="Proteomes" id="UP000224006">
    <property type="component" value="Chromosome I"/>
</dbReference>
<gene>
    <name evidence="1" type="ORF">BESB_005950</name>
</gene>
<dbReference type="STRING" id="94643.A0A2A9MLU5"/>
<dbReference type="OrthoDB" id="9972248at2759"/>
<evidence type="ECO:0000313" key="2">
    <source>
        <dbReference type="Proteomes" id="UP000224006"/>
    </source>
</evidence>
<dbReference type="GeneID" id="40305658"/>
<dbReference type="PANTHER" id="PTHR13030:SF8">
    <property type="entry name" value="ADP-RIBOSE PYROPHOSPHATASE, MITOCHONDRIAL"/>
    <property type="match status" value="1"/>
</dbReference>
<protein>
    <submittedName>
        <fullName evidence="1">Nudix-type motif 9 isoform a family protein</fullName>
    </submittedName>
</protein>
<dbReference type="InterPro" id="IPR015797">
    <property type="entry name" value="NUDIX_hydrolase-like_dom_sf"/>
</dbReference>
<accession>A0A2A9MLU5</accession>
<dbReference type="AlphaFoldDB" id="A0A2A9MLU5"/>
<dbReference type="VEuPathDB" id="ToxoDB:BESB_005950"/>
<sequence>MHFRAVVPAASFPSSSSLYNRLFVAREFLRQRAAGVELSRSQETEGIRGILESKAYQKILQYPGELWPGEHDESRFPPVAEFDWGHLSQQPVPGFEVQPLPPWMQPADPSQAEIAPSYVHVRDASMLLNAAWFSSPCAFRSTGQAEQAASEWAEADASLPRLPDIHEVAEQTQVGKVPRLPVKLFSPAVDPRTKRPLNPILFVGCRLDGAAELGSSQHCASAPAFPRFHVRGRGVLGRWGPNHAADALLTARNPENGKLQVALIRRTDGSGRFAMPGGFVDPTDGPFIVTPTVREFLEEAVSYEEDADTADSQRLYEETLSALRNVFGFFSRDKSTGAIVWESEQAIKWGNLIYAGYVDDERNTENAWMETIILHWHVSAQDYARLHLQAGDDASLGSAAFYDIDGDPHLVALGVDPLKDLYASHSAFLVKVIEQHFPDEAYLLAKAA</sequence>
<dbReference type="GO" id="GO:0047631">
    <property type="term" value="F:ADP-ribose diphosphatase activity"/>
    <property type="evidence" value="ECO:0007669"/>
    <property type="project" value="InterPro"/>
</dbReference>
<dbReference type="Gene3D" id="3.90.79.10">
    <property type="entry name" value="Nucleoside Triphosphate Pyrophosphohydrolase"/>
    <property type="match status" value="1"/>
</dbReference>
<dbReference type="EMBL" id="NWUJ01000001">
    <property type="protein sequence ID" value="PFH38254.1"/>
    <property type="molecule type" value="Genomic_DNA"/>
</dbReference>
<comment type="caution">
    <text evidence="1">The sequence shown here is derived from an EMBL/GenBank/DDBJ whole genome shotgun (WGS) entry which is preliminary data.</text>
</comment>
<dbReference type="PANTHER" id="PTHR13030">
    <property type="entry name" value="NUDIX HYDROLASE"/>
    <property type="match status" value="1"/>
</dbReference>
<organism evidence="1 2">
    <name type="scientific">Besnoitia besnoiti</name>
    <name type="common">Apicomplexan protozoan</name>
    <dbReference type="NCBI Taxonomy" id="94643"/>
    <lineage>
        <taxon>Eukaryota</taxon>
        <taxon>Sar</taxon>
        <taxon>Alveolata</taxon>
        <taxon>Apicomplexa</taxon>
        <taxon>Conoidasida</taxon>
        <taxon>Coccidia</taxon>
        <taxon>Eucoccidiorida</taxon>
        <taxon>Eimeriorina</taxon>
        <taxon>Sarcocystidae</taxon>
        <taxon>Besnoitia</taxon>
    </lineage>
</organism>
<dbReference type="RefSeq" id="XP_029222263.1">
    <property type="nucleotide sequence ID" value="XM_029359350.1"/>
</dbReference>
<dbReference type="InterPro" id="IPR039989">
    <property type="entry name" value="NUDT9"/>
</dbReference>
<dbReference type="SUPFAM" id="SSF55811">
    <property type="entry name" value="Nudix"/>
    <property type="match status" value="1"/>
</dbReference>
<proteinExistence type="predicted"/>
<name>A0A2A9MLU5_BESBE</name>
<dbReference type="KEGG" id="bbes:BESB_005950"/>